<protein>
    <submittedName>
        <fullName evidence="1">Uncharacterized protein</fullName>
    </submittedName>
</protein>
<keyword evidence="2" id="KW-1185">Reference proteome</keyword>
<proteinExistence type="predicted"/>
<dbReference type="RefSeq" id="WP_367408391.1">
    <property type="nucleotide sequence ID" value="NZ_JARNBH010000042.1"/>
</dbReference>
<sequence length="330" mass="39109">MIKLSNKPVEKSMYDIDKNVEMAAADVMNHIEAYGKIRIDEYNEVCRHYRVNRNSLQAATHPYSYWCMDCGLITTLKNWNEVQYLCRSCADKYKKKMSGFVMQRAYDSKKTLEQTDIISALKYSMNYEADLYMDGKLISSPLGWDHDYLAEVLKPLGVIQSYKNNSLHWRYADESKNINKLYCNSYEYMWEGELQVQVNVHDYPESKGDIVFDTEDEIKEYAVNNFGQKVEKINIHYYLNNELWSLNWEKDKGWLVETTYYIVGILDTFVPPWLCIYADNEKQAIEKYIEKYKHRLFDDEKHLVKAHGTSKVFIYGDLYEYVKSIDTDKE</sequence>
<gene>
    <name evidence="1" type="ORF">P4706_28070</name>
</gene>
<evidence type="ECO:0000313" key="2">
    <source>
        <dbReference type="Proteomes" id="UP001307168"/>
    </source>
</evidence>
<dbReference type="EMBL" id="JARNBH010000042">
    <property type="protein sequence ID" value="MEC0276850.1"/>
    <property type="molecule type" value="Genomic_DNA"/>
</dbReference>
<reference evidence="1 2" key="1">
    <citation type="submission" date="2023-03" db="EMBL/GenBank/DDBJ databases">
        <title>Bacillus Genome Sequencing.</title>
        <authorList>
            <person name="Dunlap C."/>
        </authorList>
    </citation>
    <scope>NUCLEOTIDE SEQUENCE [LARGE SCALE GENOMIC DNA]</scope>
    <source>
        <strain evidence="1 2">B-41290</strain>
    </source>
</reference>
<evidence type="ECO:0000313" key="1">
    <source>
        <dbReference type="EMBL" id="MEC0276850.1"/>
    </source>
</evidence>
<organism evidence="1 2">
    <name type="scientific">Peribacillus castrilensis</name>
    <dbReference type="NCBI Taxonomy" id="2897690"/>
    <lineage>
        <taxon>Bacteria</taxon>
        <taxon>Bacillati</taxon>
        <taxon>Bacillota</taxon>
        <taxon>Bacilli</taxon>
        <taxon>Bacillales</taxon>
        <taxon>Bacillaceae</taxon>
        <taxon>Peribacillus</taxon>
    </lineage>
</organism>
<dbReference type="AlphaFoldDB" id="A0AAW9NPA0"/>
<accession>A0AAW9NPA0</accession>
<comment type="caution">
    <text evidence="1">The sequence shown here is derived from an EMBL/GenBank/DDBJ whole genome shotgun (WGS) entry which is preliminary data.</text>
</comment>
<name>A0AAW9NPA0_9BACI</name>
<dbReference type="Proteomes" id="UP001307168">
    <property type="component" value="Unassembled WGS sequence"/>
</dbReference>